<dbReference type="PANTHER" id="PTHR22683:SF1">
    <property type="entry name" value="TYPE VII SECRETION SYSTEM PROTEIN ESSC"/>
    <property type="match status" value="1"/>
</dbReference>
<dbReference type="InterPro" id="IPR050206">
    <property type="entry name" value="FtsK/SpoIIIE/SftA"/>
</dbReference>
<dbReference type="PROSITE" id="PS50901">
    <property type="entry name" value="FTSK"/>
    <property type="match status" value="1"/>
</dbReference>
<keyword evidence="6" id="KW-1185">Reference proteome</keyword>
<protein>
    <submittedName>
        <fullName evidence="5">Transfer protein traSA</fullName>
    </submittedName>
</protein>
<proteinExistence type="predicted"/>
<keyword evidence="2 3" id="KW-0067">ATP-binding</keyword>
<gene>
    <name evidence="5" type="ORF">FM104_09380</name>
</gene>
<dbReference type="GO" id="GO:0005524">
    <property type="term" value="F:ATP binding"/>
    <property type="evidence" value="ECO:0007669"/>
    <property type="project" value="UniProtKB-UniRule"/>
</dbReference>
<reference evidence="5 6" key="1">
    <citation type="submission" date="2017-02" db="EMBL/GenBank/DDBJ databases">
        <authorList>
            <person name="Peterson S.W."/>
        </authorList>
    </citation>
    <scope>NUCLEOTIDE SEQUENCE [LARGE SCALE GENOMIC DNA]</scope>
    <source>
        <strain evidence="5 6">B Mb 05.01</strain>
    </source>
</reference>
<evidence type="ECO:0000259" key="4">
    <source>
        <dbReference type="PROSITE" id="PS50901"/>
    </source>
</evidence>
<evidence type="ECO:0000256" key="1">
    <source>
        <dbReference type="ARBA" id="ARBA00022741"/>
    </source>
</evidence>
<sequence>MRGYLVARDLGLIPRADDEEALLRRPHRLPVVDFTRNDADARLEVEQQSAIATDNTILNRAVAYAPTISMSSEFVSVSRPSPGAVTVTWLAEAPEDPLREPVTFRPFPLSDPAAPACIGVTENGDSFRLQVFNRQTLLLGATGSGKSSILWSTLAQMAPYIHTGLISAHAIDLKGGVEAEPGRKLFREVAYDYGAAQAMIARLADRMTTRLAYMRESGLRKHIPTTAEPLELLVIDEAAALAYSAPDRKSAEQLNANLKLMLSQGRAAGYAILAALQDPRKESLATRDLYSQTVALRFRTRDDAILALGTSAYEAGAHAERIAQSQPGTGYVIDGDSGDLVRFRAFWIEDEVIRHIAQTYAAPSEVAAKK</sequence>
<dbReference type="AlphaFoldDB" id="A0A1R4JY02"/>
<name>A0A1R4JY02_9MICO</name>
<dbReference type="Proteomes" id="UP000196320">
    <property type="component" value="Unassembled WGS sequence"/>
</dbReference>
<feature type="domain" description="FtsK" evidence="4">
    <location>
        <begin position="124"/>
        <end position="305"/>
    </location>
</feature>
<evidence type="ECO:0000313" key="5">
    <source>
        <dbReference type="EMBL" id="SJN36896.1"/>
    </source>
</evidence>
<keyword evidence="1 3" id="KW-0547">Nucleotide-binding</keyword>
<dbReference type="Pfam" id="PF01580">
    <property type="entry name" value="FtsK_SpoIIIE"/>
    <property type="match status" value="1"/>
</dbReference>
<dbReference type="InterPro" id="IPR002543">
    <property type="entry name" value="FtsK_dom"/>
</dbReference>
<dbReference type="EMBL" id="FUKO01000022">
    <property type="protein sequence ID" value="SJN36896.1"/>
    <property type="molecule type" value="Genomic_DNA"/>
</dbReference>
<feature type="binding site" evidence="3">
    <location>
        <begin position="140"/>
        <end position="147"/>
    </location>
    <ligand>
        <name>ATP</name>
        <dbReference type="ChEBI" id="CHEBI:30616"/>
    </ligand>
</feature>
<evidence type="ECO:0000313" key="6">
    <source>
        <dbReference type="Proteomes" id="UP000196320"/>
    </source>
</evidence>
<dbReference type="PANTHER" id="PTHR22683">
    <property type="entry name" value="SPORULATION PROTEIN RELATED"/>
    <property type="match status" value="1"/>
</dbReference>
<dbReference type="InterPro" id="IPR027417">
    <property type="entry name" value="P-loop_NTPase"/>
</dbReference>
<dbReference type="Gene3D" id="3.40.50.300">
    <property type="entry name" value="P-loop containing nucleotide triphosphate hydrolases"/>
    <property type="match status" value="1"/>
</dbReference>
<dbReference type="SUPFAM" id="SSF52540">
    <property type="entry name" value="P-loop containing nucleoside triphosphate hydrolases"/>
    <property type="match status" value="1"/>
</dbReference>
<dbReference type="GO" id="GO:0003677">
    <property type="term" value="F:DNA binding"/>
    <property type="evidence" value="ECO:0007669"/>
    <property type="project" value="InterPro"/>
</dbReference>
<evidence type="ECO:0000256" key="2">
    <source>
        <dbReference type="ARBA" id="ARBA00022840"/>
    </source>
</evidence>
<evidence type="ECO:0000256" key="3">
    <source>
        <dbReference type="PROSITE-ProRule" id="PRU00289"/>
    </source>
</evidence>
<organism evidence="5 6">
    <name type="scientific">Microbacterium esteraromaticum</name>
    <dbReference type="NCBI Taxonomy" id="57043"/>
    <lineage>
        <taxon>Bacteria</taxon>
        <taxon>Bacillati</taxon>
        <taxon>Actinomycetota</taxon>
        <taxon>Actinomycetes</taxon>
        <taxon>Micrococcales</taxon>
        <taxon>Microbacteriaceae</taxon>
        <taxon>Microbacterium</taxon>
    </lineage>
</organism>
<accession>A0A1R4JY02</accession>